<evidence type="ECO:0008006" key="3">
    <source>
        <dbReference type="Google" id="ProtNLM"/>
    </source>
</evidence>
<evidence type="ECO:0000313" key="2">
    <source>
        <dbReference type="Proteomes" id="UP000297890"/>
    </source>
</evidence>
<accession>A0A4Z0F6N3</accession>
<name>A0A4Z0F6N3_9GAMM</name>
<dbReference type="EMBL" id="SRIO01000027">
    <property type="protein sequence ID" value="TFZ81336.1"/>
    <property type="molecule type" value="Genomic_DNA"/>
</dbReference>
<keyword evidence="2" id="KW-1185">Reference proteome</keyword>
<gene>
    <name evidence="1" type="ORF">E4680_12820</name>
</gene>
<dbReference type="RefSeq" id="WP_135282815.1">
    <property type="nucleotide sequence ID" value="NZ_SRIO01000027.1"/>
</dbReference>
<dbReference type="Proteomes" id="UP000297890">
    <property type="component" value="Unassembled WGS sequence"/>
</dbReference>
<dbReference type="Gene3D" id="1.10.274.110">
    <property type="match status" value="1"/>
</dbReference>
<organism evidence="1 2">
    <name type="scientific">Candidatus Macondimonas diazotrophica</name>
    <dbReference type="NCBI Taxonomy" id="2305248"/>
    <lineage>
        <taxon>Bacteria</taxon>
        <taxon>Pseudomonadati</taxon>
        <taxon>Pseudomonadota</taxon>
        <taxon>Gammaproteobacteria</taxon>
        <taxon>Chromatiales</taxon>
        <taxon>Ectothiorhodospiraceae</taxon>
        <taxon>Candidatus Macondimonas</taxon>
    </lineage>
</organism>
<dbReference type="SUPFAM" id="SSF57938">
    <property type="entry name" value="DnaJ/Hsp40 cysteine-rich domain"/>
    <property type="match status" value="1"/>
</dbReference>
<dbReference type="InterPro" id="IPR038500">
    <property type="entry name" value="Antitermination_sf"/>
</dbReference>
<protein>
    <recommendedName>
        <fullName evidence="3">Antitermination protein</fullName>
    </recommendedName>
</protein>
<reference evidence="1 2" key="1">
    <citation type="journal article" date="2019" name="ISME J.">
        <title>Candidatus Macondimonas diazotrophica, a novel gammaproteobacterial genus dominating crude-oil-contaminated coastal sediments.</title>
        <authorList>
            <person name="Karthikeyan S."/>
            <person name="Konstantinidis K."/>
        </authorList>
    </citation>
    <scope>NUCLEOTIDE SEQUENCE [LARGE SCALE GENOMIC DNA]</scope>
    <source>
        <strain evidence="1 2">KTK01</strain>
    </source>
</reference>
<proteinExistence type="predicted"/>
<dbReference type="AlphaFoldDB" id="A0A4Z0F6N3"/>
<evidence type="ECO:0000313" key="1">
    <source>
        <dbReference type="EMBL" id="TFZ81336.1"/>
    </source>
</evidence>
<sequence length="205" mass="22797">MANNPESLLLRLNLASPGVIAGAPGHGALSRADIAAVLGMGSPPQHLVWLAEVRYLADSANLGRLAKEAWWSFARLGHQRGWDKRDYERGAQLFRACAVVAVLEVLTEDLRLCLTCDGRGEKRRLQGGRQVMTTCPRCHGRRPVELTDATRLEYLNAALATIGHTMADSTWYATWRHRYYHAVILLRGWGDELLRHVRRHAGAAA</sequence>
<comment type="caution">
    <text evidence="1">The sequence shown here is derived from an EMBL/GenBank/DDBJ whole genome shotgun (WGS) entry which is preliminary data.</text>
</comment>
<dbReference type="InterPro" id="IPR036410">
    <property type="entry name" value="HSP_DnaJ_Cys-rich_dom_sf"/>
</dbReference>